<gene>
    <name evidence="4" type="ORF">Poly24_01260</name>
</gene>
<evidence type="ECO:0000313" key="5">
    <source>
        <dbReference type="Proteomes" id="UP000315082"/>
    </source>
</evidence>
<dbReference type="SMART" id="SM00320">
    <property type="entry name" value="WD40"/>
    <property type="match status" value="4"/>
</dbReference>
<feature type="repeat" description="WD" evidence="3">
    <location>
        <begin position="650"/>
        <end position="691"/>
    </location>
</feature>
<dbReference type="InterPro" id="IPR011047">
    <property type="entry name" value="Quinoprotein_ADH-like_sf"/>
</dbReference>
<dbReference type="PROSITE" id="PS00678">
    <property type="entry name" value="WD_REPEATS_1"/>
    <property type="match status" value="1"/>
</dbReference>
<dbReference type="SUPFAM" id="SSF50998">
    <property type="entry name" value="Quinoprotein alcohol dehydrogenase-like"/>
    <property type="match status" value="1"/>
</dbReference>
<dbReference type="InterPro" id="IPR015943">
    <property type="entry name" value="WD40/YVTN_repeat-like_dom_sf"/>
</dbReference>
<dbReference type="EMBL" id="CP036348">
    <property type="protein sequence ID" value="QDV66440.1"/>
    <property type="molecule type" value="Genomic_DNA"/>
</dbReference>
<name>A0A518JLL9_9BACT</name>
<proteinExistence type="predicted"/>
<dbReference type="InterPro" id="IPR019775">
    <property type="entry name" value="WD40_repeat_CS"/>
</dbReference>
<dbReference type="PROSITE" id="PS50294">
    <property type="entry name" value="WD_REPEATS_REGION"/>
    <property type="match status" value="1"/>
</dbReference>
<dbReference type="Proteomes" id="UP000315082">
    <property type="component" value="Chromosome"/>
</dbReference>
<evidence type="ECO:0000256" key="2">
    <source>
        <dbReference type="ARBA" id="ARBA00022737"/>
    </source>
</evidence>
<organism evidence="4 5">
    <name type="scientific">Rosistilla carotiformis</name>
    <dbReference type="NCBI Taxonomy" id="2528017"/>
    <lineage>
        <taxon>Bacteria</taxon>
        <taxon>Pseudomonadati</taxon>
        <taxon>Planctomycetota</taxon>
        <taxon>Planctomycetia</taxon>
        <taxon>Pirellulales</taxon>
        <taxon>Pirellulaceae</taxon>
        <taxon>Rosistilla</taxon>
    </lineage>
</organism>
<protein>
    <submittedName>
        <fullName evidence="4">WD domain, G-beta repeat</fullName>
    </submittedName>
</protein>
<reference evidence="4 5" key="1">
    <citation type="submission" date="2019-02" db="EMBL/GenBank/DDBJ databases">
        <title>Deep-cultivation of Planctomycetes and their phenomic and genomic characterization uncovers novel biology.</title>
        <authorList>
            <person name="Wiegand S."/>
            <person name="Jogler M."/>
            <person name="Boedeker C."/>
            <person name="Pinto D."/>
            <person name="Vollmers J."/>
            <person name="Rivas-Marin E."/>
            <person name="Kohn T."/>
            <person name="Peeters S.H."/>
            <person name="Heuer A."/>
            <person name="Rast P."/>
            <person name="Oberbeckmann S."/>
            <person name="Bunk B."/>
            <person name="Jeske O."/>
            <person name="Meyerdierks A."/>
            <person name="Storesund J.E."/>
            <person name="Kallscheuer N."/>
            <person name="Luecker S."/>
            <person name="Lage O.M."/>
            <person name="Pohl T."/>
            <person name="Merkel B.J."/>
            <person name="Hornburger P."/>
            <person name="Mueller R.-W."/>
            <person name="Bruemmer F."/>
            <person name="Labrenz M."/>
            <person name="Spormann A.M."/>
            <person name="Op den Camp H."/>
            <person name="Overmann J."/>
            <person name="Amann R."/>
            <person name="Jetten M.S.M."/>
            <person name="Mascher T."/>
            <person name="Medema M.H."/>
            <person name="Devos D.P."/>
            <person name="Kaster A.-K."/>
            <person name="Ovreas L."/>
            <person name="Rohde M."/>
            <person name="Galperin M.Y."/>
            <person name="Jogler C."/>
        </authorList>
    </citation>
    <scope>NUCLEOTIDE SEQUENCE [LARGE SCALE GENOMIC DNA]</scope>
    <source>
        <strain evidence="4 5">Poly24</strain>
    </source>
</reference>
<evidence type="ECO:0000256" key="3">
    <source>
        <dbReference type="PROSITE-ProRule" id="PRU00221"/>
    </source>
</evidence>
<dbReference type="Gene3D" id="2.130.10.10">
    <property type="entry name" value="YVTN repeat-like/Quinoprotein amine dehydrogenase"/>
    <property type="match status" value="2"/>
</dbReference>
<sequence>MIPKCFDYRVLLVLACILGSAERSVAQVEKPVLVVAPGGPRTSVTRIAFCDQGKLLLTAGWDKTVQGWQRKNDGDFQLDAANTHRIPIGPGQAGTINAIAVSSDNRWLAIAGKSRIRGASDFQDAGRIYPVSASLTNEMKLDRGVIHLVDRTTNARTTLRGHTAPVVNLAFATDAQGLIQLFSVAADSNADDDVTDFELRRWNMETKDAIRKTFQLPQALASSQIAVVHDSREHPALAIAWFDDRLRLWNTKDNLLTEAPNGVRAASVFVPAGNTETILVGSGGQLREWRYQNNTLQQIQVWDLPRFDDLAWLPQSIATLSSTGEGTHDRIAIGATGISEGMGKQAKLIVYDFPINNIAAPRRELPLWAISTNNPPPVNIAVSENSEHMAVSGNPGHQLAIFKRTDLLGQSNGSQKLTSRYHEIESARFGTLADQDGLMIRESGASSENLALNFSNQLVSVIDETNPWKSNATPSSLKIERDPTIDNAFKVTDPERTLCEITLPAGQRIRFAPVLSTSSATRESVVAVATESGSEYRLLIYNANTGELIRELRGHDGPILFSDDGQLIAATTVETPTLPPTIRLRRVAELEKPSLASVPIQPGQSVSAIAVPDSEALKETPILVAATHIAGQEPRLTVFDTASGAPIRELAAHSERIQSIAFSKDAKLLVSTARDRTLCAWDLSDLNTILGKHGSIAGVQLDNQAVVKRIRPLPAGMKPAPLQKNDRLISIVDEPAWKSGLDLFHRMWQLEPGSVANVVVQRGTENVQLALPVSQASDERKPLFSLLIADDNRPGSRRWIGWTPSGPFETSSESMMKAIGWHFNTGQPEHPVTYAEIGAYRDQYYRSKLITSLISTRTIPPAPPLPRPTMSMLLLPGEIIDSQLVSSPIVRQAPNSISLSLLGRLPAKKIGAVEFQFDQQAAIQPTYDSNGSWTAALPEAMQSRGLHSIQAVVHTNEQIPQSFTSRLQYHFIPPPPQIQILPQPTRTKDETYSLKFTLEPTIDTDTLDYNIASGDFQKRGSGVGRQEIELSVPLSLGNNAISISVVPRGGDPQQEAARTILEVFRYMGPVAPPVITLNKIQHLHGGQVETVALNQADPALLDSPKCKLQGSIDSPIEPLTVVRVLLNDQSMDLSSTFQSAELKKFQLNQVLRLQPGDNQITIESQTKSSPLTSSTFAVVYQPAIPKLEITGPSNDTEITEFLVTPQVTLTGRIRAEETPEAFTVNAFINGIERNVQVQQVNDQTVIQETVPLRLGQNIIDLDVRNAWHKEPLRQRLNVYYAPRPVIMNVATETKPDMPYFSGVVQCRSASPIEQITFDAVPVDSFQVVETNGDLQTVRIEKLDFIEGKATAELKITSNETSEPLAVELPKMPLPTAPEIELVSSIPQDAVTNKEFDLRFNVNSKSPTTNIEVRHRGKTVYQSDRVQNPIAVKLDLVEGMQPISISVSNAGGVTRRSYSLNRLLSPAQLILDSIRYDPSAKETIPIELRDGHLVTKTPLKAGRVWLQGRVKWLDSDDPNINKPLGLSLHVNGFQQLPVRLDPLQAGAMERTFLCELFLNAEDNEIQVDVPEIQLDRVNADSLHVICDNPVQRQRLRLVLVGVGPQTEQELREEVFKAIGIRKEQGRLVSPQFSEVYVAGVLTGDNVGEDQILSILGNRVRRVGQKAMQQTPANEVVAVYFRGVQVISQEGRSYLKRSADGKSVLSNLYTLDGIHQQFESVCGAKVLLMDLVNDDGAADLVSPFPPVRPQSASLGYAIENVQSPAQVKRKLLGAIAQIREQKPTPLFVLRAGLEAFAQQDNNLSFANEIPDLMTALQF</sequence>
<keyword evidence="2" id="KW-0677">Repeat</keyword>
<evidence type="ECO:0000313" key="4">
    <source>
        <dbReference type="EMBL" id="QDV66440.1"/>
    </source>
</evidence>
<dbReference type="PANTHER" id="PTHR19879:SF9">
    <property type="entry name" value="TRANSCRIPTION INITIATION FACTOR TFIID SUBUNIT 5"/>
    <property type="match status" value="1"/>
</dbReference>
<dbReference type="Pfam" id="PF00400">
    <property type="entry name" value="WD40"/>
    <property type="match status" value="2"/>
</dbReference>
<evidence type="ECO:0000256" key="1">
    <source>
        <dbReference type="ARBA" id="ARBA00022574"/>
    </source>
</evidence>
<accession>A0A518JLL9</accession>
<dbReference type="PANTHER" id="PTHR19879">
    <property type="entry name" value="TRANSCRIPTION INITIATION FACTOR TFIID"/>
    <property type="match status" value="1"/>
</dbReference>
<dbReference type="InterPro" id="IPR001680">
    <property type="entry name" value="WD40_rpt"/>
</dbReference>
<keyword evidence="5" id="KW-1185">Reference proteome</keyword>
<dbReference type="KEGG" id="rcf:Poly24_01260"/>
<keyword evidence="1 3" id="KW-0853">WD repeat</keyword>
<dbReference type="RefSeq" id="WP_197452219.1">
    <property type="nucleotide sequence ID" value="NZ_CP036348.1"/>
</dbReference>
<dbReference type="PROSITE" id="PS50082">
    <property type="entry name" value="WD_REPEATS_2"/>
    <property type="match status" value="1"/>
</dbReference>